<name>A0ABU3Q899_9SPHN</name>
<protein>
    <recommendedName>
        <fullName evidence="4">Zinc ribbon domain-containing protein</fullName>
    </recommendedName>
</protein>
<evidence type="ECO:0000256" key="1">
    <source>
        <dbReference type="SAM" id="MobiDB-lite"/>
    </source>
</evidence>
<organism evidence="2 3">
    <name type="scientific">Sphingosinicella rhizophila</name>
    <dbReference type="NCBI Taxonomy" id="3050082"/>
    <lineage>
        <taxon>Bacteria</taxon>
        <taxon>Pseudomonadati</taxon>
        <taxon>Pseudomonadota</taxon>
        <taxon>Alphaproteobacteria</taxon>
        <taxon>Sphingomonadales</taxon>
        <taxon>Sphingosinicellaceae</taxon>
        <taxon>Sphingosinicella</taxon>
    </lineage>
</organism>
<comment type="caution">
    <text evidence="2">The sequence shown here is derived from an EMBL/GenBank/DDBJ whole genome shotgun (WGS) entry which is preliminary data.</text>
</comment>
<proteinExistence type="predicted"/>
<keyword evidence="3" id="KW-1185">Reference proteome</keyword>
<feature type="region of interest" description="Disordered" evidence="1">
    <location>
        <begin position="69"/>
        <end position="95"/>
    </location>
</feature>
<gene>
    <name evidence="2" type="ORF">RQX22_11790</name>
</gene>
<reference evidence="2 3" key="1">
    <citation type="submission" date="2023-05" db="EMBL/GenBank/DDBJ databases">
        <authorList>
            <person name="Guo Y."/>
        </authorList>
    </citation>
    <scope>NUCLEOTIDE SEQUENCE [LARGE SCALE GENOMIC DNA]</scope>
    <source>
        <strain evidence="2 3">GR2756</strain>
    </source>
</reference>
<feature type="region of interest" description="Disordered" evidence="1">
    <location>
        <begin position="107"/>
        <end position="127"/>
    </location>
</feature>
<evidence type="ECO:0000313" key="3">
    <source>
        <dbReference type="Proteomes" id="UP001259572"/>
    </source>
</evidence>
<dbReference type="EMBL" id="JAVUPU010000005">
    <property type="protein sequence ID" value="MDT9599632.1"/>
    <property type="molecule type" value="Genomic_DNA"/>
</dbReference>
<evidence type="ECO:0000313" key="2">
    <source>
        <dbReference type="EMBL" id="MDT9599632.1"/>
    </source>
</evidence>
<accession>A0ABU3Q899</accession>
<dbReference type="RefSeq" id="WP_315726722.1">
    <property type="nucleotide sequence ID" value="NZ_JAVUPU010000005.1"/>
</dbReference>
<sequence length="240" mass="25854">MNLVCSNCGKREGPTATYCRDCYTVFPFEARAAAQRGRERRDSLGAWKWLPVLALVAGGVIFTRLDFEAPPPPEEEMPEPVATQSAPAKHRPPRTFGDADQAWSTLKEHAPTPGAGGGRARQARVRGAGKQAEKFAIAPSIAAASQYVGWVLGSDTELACPSVRPCPATISFGSGDQGSYAVERWEGTSNNVVPADARASRLLNRNFSGTMKMKLPEGRVRSVEIEKRASRWSFSGSGDS</sequence>
<evidence type="ECO:0008006" key="4">
    <source>
        <dbReference type="Google" id="ProtNLM"/>
    </source>
</evidence>
<dbReference type="Proteomes" id="UP001259572">
    <property type="component" value="Unassembled WGS sequence"/>
</dbReference>